<comment type="subcellular location">
    <subcellularLocation>
        <location evidence="1">Cell membrane</location>
        <topology evidence="1">Multi-pass membrane protein</topology>
    </subcellularLocation>
</comment>
<keyword evidence="3 6" id="KW-0812">Transmembrane</keyword>
<dbReference type="InterPro" id="IPR003838">
    <property type="entry name" value="ABC3_permease_C"/>
</dbReference>
<organism evidence="9 10">
    <name type="scientific">Clostridium isatidis</name>
    <dbReference type="NCBI Taxonomy" id="182773"/>
    <lineage>
        <taxon>Bacteria</taxon>
        <taxon>Bacillati</taxon>
        <taxon>Bacillota</taxon>
        <taxon>Clostridia</taxon>
        <taxon>Eubacteriales</taxon>
        <taxon>Clostridiaceae</taxon>
        <taxon>Clostridium</taxon>
    </lineage>
</organism>
<keyword evidence="5 6" id="KW-0472">Membrane</keyword>
<proteinExistence type="predicted"/>
<evidence type="ECO:0000256" key="3">
    <source>
        <dbReference type="ARBA" id="ARBA00022692"/>
    </source>
</evidence>
<evidence type="ECO:0000259" key="7">
    <source>
        <dbReference type="Pfam" id="PF02687"/>
    </source>
</evidence>
<sequence length="362" mass="42142">MNIFRCLYRYIRKTNFIFLCIVSMLLFFSLIVGNVENITKIILEANNQLTSNYISIRFNDKLENQEVLELINKVKQSEDIIIKYYLQTGFDYDVKSEGIFFNGTFNNSYNLLEGRFFTKDDFRADANFAVIGKEVLRYTKVENGRRYILRGLDKYEVIGVVGKEKLSSRYDDIILYNLNSILNNKEILNKDTWWIDSLNKSKIEIKEEVTNIGDNQFIEIIDEVDNSPNPLAQAIKRSQTLIISFVLIILCVLLTLVRSIIYWIESISLEIGVRKKYGATNKEIFFDIVKRYILISTGAMIISIIIQKVFLKINFLELVNYQISYINIILSIMFIITLGIIFICIAMYKISKIGINQLLKGR</sequence>
<evidence type="ECO:0000256" key="4">
    <source>
        <dbReference type="ARBA" id="ARBA00022989"/>
    </source>
</evidence>
<evidence type="ECO:0000256" key="6">
    <source>
        <dbReference type="SAM" id="Phobius"/>
    </source>
</evidence>
<feature type="transmembrane region" description="Helical" evidence="6">
    <location>
        <begin position="241"/>
        <end position="264"/>
    </location>
</feature>
<dbReference type="Proteomes" id="UP000264883">
    <property type="component" value="Chromosome"/>
</dbReference>
<feature type="domain" description="MacB-like periplasmic core" evidence="8">
    <location>
        <begin position="17"/>
        <end position="181"/>
    </location>
</feature>
<keyword evidence="10" id="KW-1185">Reference proteome</keyword>
<feature type="transmembrane region" description="Helical" evidence="6">
    <location>
        <begin position="292"/>
        <end position="311"/>
    </location>
</feature>
<protein>
    <submittedName>
        <fullName evidence="9">Uncharacterized protein</fullName>
    </submittedName>
</protein>
<evidence type="ECO:0000313" key="10">
    <source>
        <dbReference type="Proteomes" id="UP000264883"/>
    </source>
</evidence>
<dbReference type="GO" id="GO:0005886">
    <property type="term" value="C:plasma membrane"/>
    <property type="evidence" value="ECO:0007669"/>
    <property type="project" value="UniProtKB-SubCell"/>
</dbReference>
<feature type="domain" description="ABC3 transporter permease C-terminal" evidence="7">
    <location>
        <begin position="243"/>
        <end position="354"/>
    </location>
</feature>
<evidence type="ECO:0000259" key="8">
    <source>
        <dbReference type="Pfam" id="PF12704"/>
    </source>
</evidence>
<dbReference type="KEGG" id="cia:BEN51_02495"/>
<gene>
    <name evidence="9" type="ORF">BEN51_02495</name>
</gene>
<dbReference type="Pfam" id="PF12704">
    <property type="entry name" value="MacB_PCD"/>
    <property type="match status" value="1"/>
</dbReference>
<name>A0A343JA35_9CLOT</name>
<keyword evidence="2" id="KW-1003">Cell membrane</keyword>
<dbReference type="RefSeq" id="WP_119864525.1">
    <property type="nucleotide sequence ID" value="NZ_CP016786.1"/>
</dbReference>
<evidence type="ECO:0000256" key="1">
    <source>
        <dbReference type="ARBA" id="ARBA00004651"/>
    </source>
</evidence>
<dbReference type="InterPro" id="IPR025857">
    <property type="entry name" value="MacB_PCD"/>
</dbReference>
<evidence type="ECO:0000313" key="9">
    <source>
        <dbReference type="EMBL" id="ASW42393.1"/>
    </source>
</evidence>
<evidence type="ECO:0000256" key="2">
    <source>
        <dbReference type="ARBA" id="ARBA00022475"/>
    </source>
</evidence>
<dbReference type="EMBL" id="CP016786">
    <property type="protein sequence ID" value="ASW42393.1"/>
    <property type="molecule type" value="Genomic_DNA"/>
</dbReference>
<feature type="transmembrane region" description="Helical" evidence="6">
    <location>
        <begin position="323"/>
        <end position="348"/>
    </location>
</feature>
<evidence type="ECO:0000256" key="5">
    <source>
        <dbReference type="ARBA" id="ARBA00023136"/>
    </source>
</evidence>
<dbReference type="Pfam" id="PF02687">
    <property type="entry name" value="FtsX"/>
    <property type="match status" value="1"/>
</dbReference>
<keyword evidence="4 6" id="KW-1133">Transmembrane helix</keyword>
<dbReference type="OrthoDB" id="1907753at2"/>
<accession>A0A343JA35</accession>
<dbReference type="AlphaFoldDB" id="A0A343JA35"/>
<feature type="transmembrane region" description="Helical" evidence="6">
    <location>
        <begin position="16"/>
        <end position="35"/>
    </location>
</feature>
<reference evidence="9 10" key="1">
    <citation type="submission" date="2016-08" db="EMBL/GenBank/DDBJ databases">
        <title>Complete Genome Sequence Of The Indigo Reducing Clostridium isatidis DSM15098.</title>
        <authorList>
            <person name="Little G.T."/>
            <person name="Minton N.P."/>
        </authorList>
    </citation>
    <scope>NUCLEOTIDE SEQUENCE [LARGE SCALE GENOMIC DNA]</scope>
    <source>
        <strain evidence="9 10">DSM 15098</strain>
    </source>
</reference>